<dbReference type="Proteomes" id="UP000015455">
    <property type="component" value="Unassembled WGS sequence"/>
</dbReference>
<evidence type="ECO:0000313" key="1">
    <source>
        <dbReference type="EMBL" id="EPZ17415.1"/>
    </source>
</evidence>
<gene>
    <name evidence="1" type="ORF">M622_01200</name>
</gene>
<proteinExistence type="predicted"/>
<evidence type="ECO:0000313" key="2">
    <source>
        <dbReference type="Proteomes" id="UP000015455"/>
    </source>
</evidence>
<accession>S9ZJ50</accession>
<protein>
    <recommendedName>
        <fullName evidence="3">Formate dehydrogenase subunit delta</fullName>
    </recommendedName>
</protein>
<sequence>MDIDKLVRMANSIGHHFAAYPDREEAMASIAHHIEMSWTPQMRRELLSHASQPASTHGLQALVADALAKHLVLPASTSDA</sequence>
<dbReference type="InterPro" id="IPR021074">
    <property type="entry name" value="Formate_DH_dsu"/>
</dbReference>
<dbReference type="OrthoDB" id="8527650at2"/>
<dbReference type="PATRIC" id="fig|1348657.5.peg.241"/>
<evidence type="ECO:0008006" key="3">
    <source>
        <dbReference type="Google" id="ProtNLM"/>
    </source>
</evidence>
<reference evidence="1 2" key="1">
    <citation type="submission" date="2013-06" db="EMBL/GenBank/DDBJ databases">
        <title>Draft genome sequence of Thauera terpenica.</title>
        <authorList>
            <person name="Liu B."/>
            <person name="Frostegard A.H."/>
            <person name="Shapleigh J.P."/>
        </authorList>
    </citation>
    <scope>NUCLEOTIDE SEQUENCE [LARGE SCALE GENOMIC DNA]</scope>
    <source>
        <strain evidence="1 2">58Eu</strain>
    </source>
</reference>
<comment type="caution">
    <text evidence="1">The sequence shown here is derived from an EMBL/GenBank/DDBJ whole genome shotgun (WGS) entry which is preliminary data.</text>
</comment>
<dbReference type="eggNOG" id="ENOG5032Z86">
    <property type="taxonomic scope" value="Bacteria"/>
</dbReference>
<keyword evidence="2" id="KW-1185">Reference proteome</keyword>
<dbReference type="STRING" id="1348657.M622_01200"/>
<dbReference type="EMBL" id="ATJV01000001">
    <property type="protein sequence ID" value="EPZ17415.1"/>
    <property type="molecule type" value="Genomic_DNA"/>
</dbReference>
<dbReference type="RefSeq" id="WP_021247702.1">
    <property type="nucleotide sequence ID" value="NZ_ATJV01000001.1"/>
</dbReference>
<name>S9ZJ50_9RHOO</name>
<dbReference type="AlphaFoldDB" id="S9ZJ50"/>
<dbReference type="Pfam" id="PF11390">
    <property type="entry name" value="FdsD"/>
    <property type="match status" value="1"/>
</dbReference>
<organism evidence="1 2">
    <name type="scientific">Thauera terpenica 58Eu</name>
    <dbReference type="NCBI Taxonomy" id="1348657"/>
    <lineage>
        <taxon>Bacteria</taxon>
        <taxon>Pseudomonadati</taxon>
        <taxon>Pseudomonadota</taxon>
        <taxon>Betaproteobacteria</taxon>
        <taxon>Rhodocyclales</taxon>
        <taxon>Zoogloeaceae</taxon>
        <taxon>Thauera</taxon>
    </lineage>
</organism>